<organism evidence="2 3">
    <name type="scientific">Serendipita vermifera MAFF 305830</name>
    <dbReference type="NCBI Taxonomy" id="933852"/>
    <lineage>
        <taxon>Eukaryota</taxon>
        <taxon>Fungi</taxon>
        <taxon>Dikarya</taxon>
        <taxon>Basidiomycota</taxon>
        <taxon>Agaricomycotina</taxon>
        <taxon>Agaricomycetes</taxon>
        <taxon>Sebacinales</taxon>
        <taxon>Serendipitaceae</taxon>
        <taxon>Serendipita</taxon>
    </lineage>
</organism>
<name>A0A0C3AYN2_SERVB</name>
<proteinExistence type="predicted"/>
<keyword evidence="1" id="KW-0472">Membrane</keyword>
<feature type="transmembrane region" description="Helical" evidence="1">
    <location>
        <begin position="398"/>
        <end position="417"/>
    </location>
</feature>
<keyword evidence="3" id="KW-1185">Reference proteome</keyword>
<dbReference type="SUPFAM" id="SSF52047">
    <property type="entry name" value="RNI-like"/>
    <property type="match status" value="1"/>
</dbReference>
<keyword evidence="1" id="KW-1133">Transmembrane helix</keyword>
<evidence type="ECO:0000313" key="2">
    <source>
        <dbReference type="EMBL" id="KIM24386.1"/>
    </source>
</evidence>
<dbReference type="InterPro" id="IPR032675">
    <property type="entry name" value="LRR_dom_sf"/>
</dbReference>
<keyword evidence="1" id="KW-0812">Transmembrane</keyword>
<dbReference type="HOGENOM" id="CLU_702415_0_0_1"/>
<dbReference type="EMBL" id="KN824324">
    <property type="protein sequence ID" value="KIM24386.1"/>
    <property type="molecule type" value="Genomic_DNA"/>
</dbReference>
<protein>
    <recommendedName>
        <fullName evidence="4">F-box domain-containing protein</fullName>
    </recommendedName>
</protein>
<dbReference type="Gene3D" id="3.80.10.10">
    <property type="entry name" value="Ribonuclease Inhibitor"/>
    <property type="match status" value="1"/>
</dbReference>
<accession>A0A0C3AYN2</accession>
<evidence type="ECO:0000256" key="1">
    <source>
        <dbReference type="SAM" id="Phobius"/>
    </source>
</evidence>
<dbReference type="Proteomes" id="UP000054097">
    <property type="component" value="Unassembled WGS sequence"/>
</dbReference>
<evidence type="ECO:0008006" key="4">
    <source>
        <dbReference type="Google" id="ProtNLM"/>
    </source>
</evidence>
<reference evidence="3" key="2">
    <citation type="submission" date="2015-01" db="EMBL/GenBank/DDBJ databases">
        <title>Evolutionary Origins and Diversification of the Mycorrhizal Mutualists.</title>
        <authorList>
            <consortium name="DOE Joint Genome Institute"/>
            <consortium name="Mycorrhizal Genomics Consortium"/>
            <person name="Kohler A."/>
            <person name="Kuo A."/>
            <person name="Nagy L.G."/>
            <person name="Floudas D."/>
            <person name="Copeland A."/>
            <person name="Barry K.W."/>
            <person name="Cichocki N."/>
            <person name="Veneault-Fourrey C."/>
            <person name="LaButti K."/>
            <person name="Lindquist E.A."/>
            <person name="Lipzen A."/>
            <person name="Lundell T."/>
            <person name="Morin E."/>
            <person name="Murat C."/>
            <person name="Riley R."/>
            <person name="Ohm R."/>
            <person name="Sun H."/>
            <person name="Tunlid A."/>
            <person name="Henrissat B."/>
            <person name="Grigoriev I.V."/>
            <person name="Hibbett D.S."/>
            <person name="Martin F."/>
        </authorList>
    </citation>
    <scope>NUCLEOTIDE SEQUENCE [LARGE SCALE GENOMIC DNA]</scope>
    <source>
        <strain evidence="3">MAFF 305830</strain>
    </source>
</reference>
<evidence type="ECO:0000313" key="3">
    <source>
        <dbReference type="Proteomes" id="UP000054097"/>
    </source>
</evidence>
<dbReference type="AlphaFoldDB" id="A0A0C3AYN2"/>
<gene>
    <name evidence="2" type="ORF">M408DRAFT_317610</name>
</gene>
<reference evidence="2 3" key="1">
    <citation type="submission" date="2014-04" db="EMBL/GenBank/DDBJ databases">
        <authorList>
            <consortium name="DOE Joint Genome Institute"/>
            <person name="Kuo A."/>
            <person name="Zuccaro A."/>
            <person name="Kohler A."/>
            <person name="Nagy L.G."/>
            <person name="Floudas D."/>
            <person name="Copeland A."/>
            <person name="Barry K.W."/>
            <person name="Cichocki N."/>
            <person name="Veneault-Fourrey C."/>
            <person name="LaButti K."/>
            <person name="Lindquist E.A."/>
            <person name="Lipzen A."/>
            <person name="Lundell T."/>
            <person name="Morin E."/>
            <person name="Murat C."/>
            <person name="Sun H."/>
            <person name="Tunlid A."/>
            <person name="Henrissat B."/>
            <person name="Grigoriev I.V."/>
            <person name="Hibbett D.S."/>
            <person name="Martin F."/>
            <person name="Nordberg H.P."/>
            <person name="Cantor M.N."/>
            <person name="Hua S.X."/>
        </authorList>
    </citation>
    <scope>NUCLEOTIDE SEQUENCE [LARGE SCALE GENOMIC DNA]</scope>
    <source>
        <strain evidence="2 3">MAFF 305830</strain>
    </source>
</reference>
<sequence length="420" mass="48368">MPAVLPPEIWLAIIEIAVYSNVISNELWIYTVYSAIFRIPDATCETWRSLCLVSRQFRLFAGPRPHFMRMTEEHTNLPPVSTKFLSSVYPYSRLLQIIDGRSAHSQQLIALAIEWYYGNLIPTKPLLLFQPSSQLPNLQSLSLDGSFLDQGPSFWEHLNTACPSLRFLAIAEAYLPKTPNNLVVFRCLEMLLVDSCLPILGVGLPALKHLSMRTTSAADMVRISRWSKLESLILQEIYDEVDQLDWPLLPNLRLLGIPFSRIPLITTCPIIYGHPLHTLHIYADSVYSPLSRDLNHVEVAIEHSNSTAPDGLQATPKFTIRSNYIYPVRLVEIYDKFDELGLQLTGVPWRVLWRNNRYLVSFRSLRMLNQLGTSYTILRPIHWVQWVASWIFTIIERIIIMPIMILVHLFGILFLGWRLF</sequence>